<dbReference type="RefSeq" id="WP_128210801.1">
    <property type="nucleotide sequence ID" value="NZ_CP025746.1"/>
</dbReference>
<evidence type="ECO:0000313" key="2">
    <source>
        <dbReference type="EMBL" id="QAA30350.1"/>
    </source>
</evidence>
<name>A0A3R5QVD3_9CLOT</name>
<feature type="transmembrane region" description="Helical" evidence="1">
    <location>
        <begin position="33"/>
        <end position="53"/>
    </location>
</feature>
<keyword evidence="3" id="KW-1185">Reference proteome</keyword>
<dbReference type="Proteomes" id="UP000286268">
    <property type="component" value="Chromosome"/>
</dbReference>
<keyword evidence="1" id="KW-0472">Membrane</keyword>
<gene>
    <name evidence="2" type="ORF">C1I91_00870</name>
</gene>
<dbReference type="AlphaFoldDB" id="A0A3R5QVD3"/>
<reference evidence="2 3" key="1">
    <citation type="submission" date="2018-01" db="EMBL/GenBank/DDBJ databases">
        <title>Genome Sequencing and Assembly of Anaerobacter polyendosporus strain CT4.</title>
        <authorList>
            <person name="Tachaapaikoon C."/>
            <person name="Sutheeworapong S."/>
            <person name="Jenjaroenpun P."/>
            <person name="Wongsurawat T."/>
            <person name="Nookeaw I."/>
            <person name="Cheawchanlertfa P."/>
            <person name="Kosugi A."/>
            <person name="Cheevadhanarak S."/>
            <person name="Ratanakhanokchai K."/>
        </authorList>
    </citation>
    <scope>NUCLEOTIDE SEQUENCE [LARGE SCALE GENOMIC DNA]</scope>
    <source>
        <strain evidence="2 3">CT4</strain>
    </source>
</reference>
<feature type="transmembrane region" description="Helical" evidence="1">
    <location>
        <begin position="73"/>
        <end position="91"/>
    </location>
</feature>
<sequence>MKTFILGLIVEAVIIIVSLILRQMWIFTKANEVIFIFTVMIGAAGSGLGARSYPFVAQKNDEELDRLKVLRKYAYFAAPMFVALLVNYLYID</sequence>
<evidence type="ECO:0000256" key="1">
    <source>
        <dbReference type="SAM" id="Phobius"/>
    </source>
</evidence>
<organism evidence="2 3">
    <name type="scientific">Clostridium manihotivorum</name>
    <dbReference type="NCBI Taxonomy" id="2320868"/>
    <lineage>
        <taxon>Bacteria</taxon>
        <taxon>Bacillati</taxon>
        <taxon>Bacillota</taxon>
        <taxon>Clostridia</taxon>
        <taxon>Eubacteriales</taxon>
        <taxon>Clostridiaceae</taxon>
        <taxon>Clostridium</taxon>
    </lineage>
</organism>
<keyword evidence="1" id="KW-0812">Transmembrane</keyword>
<keyword evidence="1" id="KW-1133">Transmembrane helix</keyword>
<dbReference type="EMBL" id="CP025746">
    <property type="protein sequence ID" value="QAA30350.1"/>
    <property type="molecule type" value="Genomic_DNA"/>
</dbReference>
<accession>A0A3R5QVD3</accession>
<dbReference type="KEGG" id="cmah:C1I91_00870"/>
<proteinExistence type="predicted"/>
<evidence type="ECO:0000313" key="3">
    <source>
        <dbReference type="Proteomes" id="UP000286268"/>
    </source>
</evidence>
<feature type="transmembrane region" description="Helical" evidence="1">
    <location>
        <begin position="5"/>
        <end position="27"/>
    </location>
</feature>
<protein>
    <submittedName>
        <fullName evidence="2">Uncharacterized protein</fullName>
    </submittedName>
</protein>